<dbReference type="PROSITE" id="PS51233">
    <property type="entry name" value="VWFD"/>
    <property type="match status" value="1"/>
</dbReference>
<organism evidence="7 8">
    <name type="scientific">Roseovarius mucosus DSM 17069</name>
    <dbReference type="NCBI Taxonomy" id="1288298"/>
    <lineage>
        <taxon>Bacteria</taxon>
        <taxon>Pseudomonadati</taxon>
        <taxon>Pseudomonadota</taxon>
        <taxon>Alphaproteobacteria</taxon>
        <taxon>Rhodobacterales</taxon>
        <taxon>Roseobacteraceae</taxon>
        <taxon>Roseovarius</taxon>
    </lineage>
</organism>
<dbReference type="InterPro" id="IPR003886">
    <property type="entry name" value="NIDO_dom"/>
</dbReference>
<evidence type="ECO:0000313" key="8">
    <source>
        <dbReference type="Proteomes" id="UP000030021"/>
    </source>
</evidence>
<feature type="compositionally biased region" description="Acidic residues" evidence="5">
    <location>
        <begin position="673"/>
        <end position="682"/>
    </location>
</feature>
<evidence type="ECO:0000313" key="7">
    <source>
        <dbReference type="EMBL" id="KGM86660.1"/>
    </source>
</evidence>
<dbReference type="InterPro" id="IPR018511">
    <property type="entry name" value="Hemolysin-typ_Ca-bd_CS"/>
</dbReference>
<dbReference type="InterPro" id="IPR011049">
    <property type="entry name" value="Serralysin-like_metalloprot_C"/>
</dbReference>
<gene>
    <name evidence="7" type="ORF">rosmuc_02953</name>
</gene>
<feature type="region of interest" description="Disordered" evidence="5">
    <location>
        <begin position="654"/>
        <end position="699"/>
    </location>
</feature>
<evidence type="ECO:0000259" key="6">
    <source>
        <dbReference type="PROSITE" id="PS51233"/>
    </source>
</evidence>
<feature type="region of interest" description="Disordered" evidence="5">
    <location>
        <begin position="739"/>
        <end position="809"/>
    </location>
</feature>
<evidence type="ECO:0000256" key="3">
    <source>
        <dbReference type="ARBA" id="ARBA00022525"/>
    </source>
</evidence>
<name>A0A0A0HHP0_9RHOB</name>
<keyword evidence="4" id="KW-0472">Membrane</keyword>
<proteinExistence type="predicted"/>
<dbReference type="SMART" id="SM00216">
    <property type="entry name" value="VWD"/>
    <property type="match status" value="1"/>
</dbReference>
<dbReference type="RefSeq" id="WP_102105824.1">
    <property type="nucleotide sequence ID" value="NZ_KN293975.1"/>
</dbReference>
<dbReference type="GO" id="GO:0005576">
    <property type="term" value="C:extracellular region"/>
    <property type="evidence" value="ECO:0007669"/>
    <property type="project" value="UniProtKB-SubCell"/>
</dbReference>
<dbReference type="GO" id="GO:0005509">
    <property type="term" value="F:calcium ion binding"/>
    <property type="evidence" value="ECO:0007669"/>
    <property type="project" value="InterPro"/>
</dbReference>
<evidence type="ECO:0000256" key="2">
    <source>
        <dbReference type="ARBA" id="ARBA00004613"/>
    </source>
</evidence>
<evidence type="ECO:0000256" key="5">
    <source>
        <dbReference type="SAM" id="MobiDB-lite"/>
    </source>
</evidence>
<dbReference type="InterPro" id="IPR001846">
    <property type="entry name" value="VWF_type-D"/>
</dbReference>
<dbReference type="PANTHER" id="PTHR38340">
    <property type="entry name" value="S-LAYER PROTEIN"/>
    <property type="match status" value="1"/>
</dbReference>
<dbReference type="GO" id="GO:0016020">
    <property type="term" value="C:membrane"/>
    <property type="evidence" value="ECO:0007669"/>
    <property type="project" value="UniProtKB-SubCell"/>
</dbReference>
<comment type="caution">
    <text evidence="7">The sequence shown here is derived from an EMBL/GenBank/DDBJ whole genome shotgun (WGS) entry which is preliminary data.</text>
</comment>
<dbReference type="EMBL" id="AONH01000016">
    <property type="protein sequence ID" value="KGM86660.1"/>
    <property type="molecule type" value="Genomic_DNA"/>
</dbReference>
<feature type="compositionally biased region" description="Low complexity" evidence="5">
    <location>
        <begin position="783"/>
        <end position="793"/>
    </location>
</feature>
<dbReference type="SUPFAM" id="SSF51120">
    <property type="entry name" value="beta-Roll"/>
    <property type="match status" value="3"/>
</dbReference>
<dbReference type="Pfam" id="PF00353">
    <property type="entry name" value="HemolysinCabind"/>
    <property type="match status" value="6"/>
</dbReference>
<dbReference type="AlphaFoldDB" id="A0A0A0HHP0"/>
<dbReference type="InterPro" id="IPR001343">
    <property type="entry name" value="Hemolysn_Ca-bd"/>
</dbReference>
<feature type="compositionally biased region" description="Low complexity" evidence="5">
    <location>
        <begin position="756"/>
        <end position="771"/>
    </location>
</feature>
<dbReference type="PROSITE" id="PS00330">
    <property type="entry name" value="HEMOLYSIN_CALCIUM"/>
    <property type="match status" value="4"/>
</dbReference>
<feature type="compositionally biased region" description="Low complexity" evidence="5">
    <location>
        <begin position="739"/>
        <end position="748"/>
    </location>
</feature>
<dbReference type="PRINTS" id="PR00313">
    <property type="entry name" value="CABNDNGRPT"/>
</dbReference>
<dbReference type="Pfam" id="PF06119">
    <property type="entry name" value="NIDO"/>
    <property type="match status" value="1"/>
</dbReference>
<dbReference type="STRING" id="215743.ROSMUCSMR3_03603"/>
<dbReference type="PANTHER" id="PTHR38340:SF1">
    <property type="entry name" value="S-LAYER PROTEIN"/>
    <property type="match status" value="1"/>
</dbReference>
<dbReference type="Proteomes" id="UP000030021">
    <property type="component" value="Unassembled WGS sequence"/>
</dbReference>
<feature type="domain" description="VWFD" evidence="6">
    <location>
        <begin position="349"/>
        <end position="538"/>
    </location>
</feature>
<reference evidence="7 8" key="1">
    <citation type="submission" date="2013-01" db="EMBL/GenBank/DDBJ databases">
        <authorList>
            <person name="Fiebig A."/>
            <person name="Goeker M."/>
            <person name="Klenk H.-P.P."/>
        </authorList>
    </citation>
    <scope>NUCLEOTIDE SEQUENCE [LARGE SCALE GENOMIC DNA]</scope>
    <source>
        <strain evidence="7 8">DSM 17069</strain>
    </source>
</reference>
<evidence type="ECO:0000256" key="4">
    <source>
        <dbReference type="ARBA" id="ARBA00023136"/>
    </source>
</evidence>
<dbReference type="PATRIC" id="fig|1288298.3.peg.2966"/>
<dbReference type="eggNOG" id="COG2931">
    <property type="taxonomic scope" value="Bacteria"/>
</dbReference>
<comment type="subcellular location">
    <subcellularLocation>
        <location evidence="1">Membrane</location>
    </subcellularLocation>
    <subcellularLocation>
        <location evidence="2">Secreted</location>
    </subcellularLocation>
</comment>
<protein>
    <submittedName>
        <fullName evidence="7">Nidogen-like/von Willebrand factor type D domain protein</fullName>
    </submittedName>
</protein>
<dbReference type="Gene3D" id="2.150.10.10">
    <property type="entry name" value="Serralysin-like metalloprotease, C-terminal"/>
    <property type="match status" value="4"/>
</dbReference>
<accession>A0A0A0HHP0</accession>
<sequence>MEGLNIPGTIEADNLLGTADDDTITANSGDDTLTGGGGNDLLDGGAGFDTAVFVGNAADYTVGLNASNQRTITQTATGDTDILLNIQRLQFDDISTDVLLNPDNTSPGLIRGLGGDSGFGEDFLDRNDDGSTGQIDITPIFENGLNFFGTVYQGLWINNNGSVTFGAARSTFTPDVITGVSNNPEITPFFADVDTRGTTVTPTPGGNSQGTNLVHWDFNTLGDQLIVTWDDVGYFSRSTDLLNAFQLILTDRGNGDFDIQFRYEDVNWTTGGASGGTNGLGGTVARAGYTSGTGVEGTFFELPQSGNQDEILSLDVIPGNTGLIGIWNFAVRNGGVVESIVPLLPPVGAGGWVAGDPHLATLDGVGYDFQAAGEFVLLRGTDSDFELQARMVPVGDNVSINQAIATNLGGTAVMIDANDATPLHIDGVATELEDFGSVAVGNDRIFREGDTYIIVYAGADNVVNDGDSQVRVIVRDGRVDIDVRLNEELLGRLEGLLGDGDGDASNDVARADGSVLARPFAFADLYGQYREDWRVASDAQSLFTYDTGESLDGFYLPEFPGEIVSLDTLDPAIRDAAIAAALNAGLIEGTPNFENAVLDFALTNDSSFFDSAAEVPATVTETVTTADPVSLNLTGTEGNDTLLGAALDDTLSGLGGDDRLEGRGGNDQLSGSEGDDTLDGGDGDDRMSSSDGNDLAIGGLGNDNIGGGLGNDTIDGGDGDDIMGGGFGADSITGGNGNDVVAGGADNDTLSGGDGNDSMSGSFGNDLIDAGDGNDDIGGGTGQDTIDAGAGDDSVGGGEGDDNILGGDGNDFLAGGGRDDIIDGGAGNDTINAGAGNDQITGGTGADQFVFSSFFDGEVDVITDFEDGIDSFFIRRIDPDTGLQNIDNGGNGLAGFVTAMNIVDTDAGAQMTVNGNTILVEGITAAQLTVDDFTFL</sequence>
<dbReference type="InterPro" id="IPR050557">
    <property type="entry name" value="RTX_toxin/Mannuronan_C5-epim"/>
</dbReference>
<dbReference type="SMART" id="SM00539">
    <property type="entry name" value="NIDO"/>
    <property type="match status" value="1"/>
</dbReference>
<keyword evidence="3" id="KW-0964">Secreted</keyword>
<dbReference type="Pfam" id="PF00094">
    <property type="entry name" value="VWD"/>
    <property type="match status" value="1"/>
</dbReference>
<evidence type="ECO:0000256" key="1">
    <source>
        <dbReference type="ARBA" id="ARBA00004370"/>
    </source>
</evidence>
<dbReference type="GO" id="GO:0007160">
    <property type="term" value="P:cell-matrix adhesion"/>
    <property type="evidence" value="ECO:0007669"/>
    <property type="project" value="InterPro"/>
</dbReference>
<dbReference type="HOGENOM" id="CLU_301441_0_0_5"/>